<evidence type="ECO:0000256" key="1">
    <source>
        <dbReference type="SAM" id="Phobius"/>
    </source>
</evidence>
<dbReference type="GO" id="GO:0004222">
    <property type="term" value="F:metalloendopeptidase activity"/>
    <property type="evidence" value="ECO:0007669"/>
    <property type="project" value="InterPro"/>
</dbReference>
<organism evidence="2 3">
    <name type="scientific">Pseudomonas caricapapayae</name>
    <dbReference type="NCBI Taxonomy" id="46678"/>
    <lineage>
        <taxon>Bacteria</taxon>
        <taxon>Pseudomonadati</taxon>
        <taxon>Pseudomonadota</taxon>
        <taxon>Gammaproteobacteria</taxon>
        <taxon>Pseudomonadales</taxon>
        <taxon>Pseudomonadaceae</taxon>
        <taxon>Pseudomonas</taxon>
    </lineage>
</organism>
<proteinExistence type="predicted"/>
<comment type="caution">
    <text evidence="2">The sequence shown here is derived from an EMBL/GenBank/DDBJ whole genome shotgun (WGS) entry which is preliminary data.</text>
</comment>
<name>A0A3M6F825_9PSED</name>
<evidence type="ECO:0000313" key="3">
    <source>
        <dbReference type="Proteomes" id="UP000269872"/>
    </source>
</evidence>
<feature type="transmembrane region" description="Helical" evidence="1">
    <location>
        <begin position="428"/>
        <end position="445"/>
    </location>
</feature>
<protein>
    <recommendedName>
        <fullName evidence="4">Peptidase M50</fullName>
    </recommendedName>
</protein>
<feature type="transmembrane region" description="Helical" evidence="1">
    <location>
        <begin position="284"/>
        <end position="304"/>
    </location>
</feature>
<feature type="transmembrane region" description="Helical" evidence="1">
    <location>
        <begin position="156"/>
        <end position="176"/>
    </location>
</feature>
<evidence type="ECO:0000313" key="2">
    <source>
        <dbReference type="EMBL" id="RMV76785.1"/>
    </source>
</evidence>
<dbReference type="GO" id="GO:0005737">
    <property type="term" value="C:cytoplasm"/>
    <property type="evidence" value="ECO:0007669"/>
    <property type="project" value="TreeGrafter"/>
</dbReference>
<dbReference type="AlphaFoldDB" id="A0A3M6F825"/>
<gene>
    <name evidence="2" type="ORF">ALP05_02445</name>
</gene>
<feature type="transmembrane region" description="Helical" evidence="1">
    <location>
        <begin position="389"/>
        <end position="408"/>
    </location>
</feature>
<dbReference type="PANTHER" id="PTHR13325:SF3">
    <property type="entry name" value="MEMBRANE-BOUND TRANSCRIPTION FACTOR SITE-2 PROTEASE"/>
    <property type="match status" value="1"/>
</dbReference>
<dbReference type="InterPro" id="IPR001193">
    <property type="entry name" value="MBTPS2"/>
</dbReference>
<accession>A0A3M6F825</accession>
<dbReference type="EMBL" id="RBUY01000063">
    <property type="protein sequence ID" value="RMV76785.1"/>
    <property type="molecule type" value="Genomic_DNA"/>
</dbReference>
<dbReference type="PANTHER" id="PTHR13325">
    <property type="entry name" value="PROTEASE M50 MEMBRANE-BOUND TRANSCRIPTION FACTOR SITE 2 PROTEASE"/>
    <property type="match status" value="1"/>
</dbReference>
<keyword evidence="1" id="KW-0472">Membrane</keyword>
<feature type="transmembrane region" description="Helical" evidence="1">
    <location>
        <begin position="360"/>
        <end position="383"/>
    </location>
</feature>
<dbReference type="GO" id="GO:0031293">
    <property type="term" value="P:membrane protein intracellular domain proteolysis"/>
    <property type="evidence" value="ECO:0007669"/>
    <property type="project" value="TreeGrafter"/>
</dbReference>
<keyword evidence="1" id="KW-1133">Transmembrane helix</keyword>
<dbReference type="Proteomes" id="UP000269872">
    <property type="component" value="Unassembled WGS sequence"/>
</dbReference>
<evidence type="ECO:0008006" key="4">
    <source>
        <dbReference type="Google" id="ProtNLM"/>
    </source>
</evidence>
<dbReference type="GO" id="GO:0016020">
    <property type="term" value="C:membrane"/>
    <property type="evidence" value="ECO:0007669"/>
    <property type="project" value="InterPro"/>
</dbReference>
<sequence>MAVSISANPPVAAPAALAPLRPGLRLHPGPRLHDGSPSWTLEDPVRGSYFRLGWEQAEIFNRWALAEPQAIAQAISSSTTLALGIEDVEAFARFLEHAQLLQVTGASGLRNLRQRHAGQRRHWAAWLLGNYLSLRVPLLRPDRFLRHTLPYVRPLLGARFALASALAGLLGLYLVAQQWDSFIHTFLHFFSLQGAALAALTLTLSKTLHEFGHAYACKHQGCRVPTMGVALLVLWPVLYTDASGGWRLPLKRQRLAIGAAGMLAELYLAAWALLAWSFLNDGPLRSAAFMLASTTWLMTLAVNLNPLMRFDGYFLFSDLLEVPNLQQRAFELARWQLRRWLFGLGDSAPEHFPPRLRRVLLSYAFGTWVYRFFLFLGIALLVYHFAFKLLGLFLFAVEIVHFIGRPIFTELHQWYGRRKDYRMNRNTLFSASLLGVGLLLALLPWQTDVSAPALWRAQRQANLYVPVGAQLAALPVEAGKHVSAGGILFSLDAPALIHDLDQLDRTLGLLRQQASLQRRGREGSAQQNVAQEQLQAALSQRQALAGQIAQLQVRAQFDGVLSEREPSLGEGQWLAAGQWLGTFVAPGQALVEAFVNERDRVRLAEGAPAWFYPSDPQLPRRRLQVMSIAQTAVHSLQNAPELASVYQGALAAQWDAQHQPIPEQALYRVVLSTEPGATAQQVLAGRVSIEAEARSPLIQGLREGLAVVIRESAF</sequence>
<feature type="transmembrane region" description="Helical" evidence="1">
    <location>
        <begin position="255"/>
        <end position="278"/>
    </location>
</feature>
<reference evidence="2 3" key="1">
    <citation type="submission" date="2018-08" db="EMBL/GenBank/DDBJ databases">
        <title>Recombination of ecologically and evolutionarily significant loci maintains genetic cohesion in the Pseudomonas syringae species complex.</title>
        <authorList>
            <person name="Dillon M."/>
            <person name="Thakur S."/>
            <person name="Almeida R.N.D."/>
            <person name="Weir B.S."/>
            <person name="Guttman D.S."/>
        </authorList>
    </citation>
    <scope>NUCLEOTIDE SEQUENCE [LARGE SCALE GENOMIC DNA]</scope>
    <source>
        <strain evidence="2 3">ICMP 7496</strain>
    </source>
</reference>
<keyword evidence="1" id="KW-0812">Transmembrane</keyword>
<feature type="transmembrane region" description="Helical" evidence="1">
    <location>
        <begin position="182"/>
        <end position="204"/>
    </location>
</feature>
<dbReference type="RefSeq" id="WP_122339954.1">
    <property type="nucleotide sequence ID" value="NZ_RBUY01000063.1"/>
</dbReference>
<dbReference type="SUPFAM" id="SSF111369">
    <property type="entry name" value="HlyD-like secretion proteins"/>
    <property type="match status" value="1"/>
</dbReference>